<sequence length="166" mass="18875">MKQNLYVRSPRGHVRARQFAKGKPDAKDDRRMADNRHHDRRKTRFIGFRVDETEAAAFLSFCEAKNLTTTEALRRMVRAASDMGPTFDGEGRVEVVELTRQLRAIGVNLNQAVHHMNAGNAFPGENVRAWLIEAHGIMRALDALYASLTYRARRRAEAAIDQDRVS</sequence>
<feature type="compositionally biased region" description="Basic and acidic residues" evidence="1">
    <location>
        <begin position="22"/>
        <end position="37"/>
    </location>
</feature>
<dbReference type="Proteomes" id="UP000268623">
    <property type="component" value="Unassembled WGS sequence"/>
</dbReference>
<evidence type="ECO:0000313" key="2">
    <source>
        <dbReference type="EMBL" id="RNJ48072.1"/>
    </source>
</evidence>
<feature type="compositionally biased region" description="Basic residues" evidence="1">
    <location>
        <begin position="10"/>
        <end position="20"/>
    </location>
</feature>
<organism evidence="2 3">
    <name type="scientific">Methylocystis hirsuta</name>
    <dbReference type="NCBI Taxonomy" id="369798"/>
    <lineage>
        <taxon>Bacteria</taxon>
        <taxon>Pseudomonadati</taxon>
        <taxon>Pseudomonadota</taxon>
        <taxon>Alphaproteobacteria</taxon>
        <taxon>Hyphomicrobiales</taxon>
        <taxon>Methylocystaceae</taxon>
        <taxon>Methylocystis</taxon>
    </lineage>
</organism>
<dbReference type="AlphaFoldDB" id="A0A3M9XKC1"/>
<proteinExistence type="predicted"/>
<feature type="region of interest" description="Disordered" evidence="1">
    <location>
        <begin position="1"/>
        <end position="38"/>
    </location>
</feature>
<comment type="caution">
    <text evidence="2">The sequence shown here is derived from an EMBL/GenBank/DDBJ whole genome shotgun (WGS) entry which is preliminary data.</text>
</comment>
<accession>A0A3M9XKC1</accession>
<keyword evidence="3" id="KW-1185">Reference proteome</keyword>
<reference evidence="2 3" key="1">
    <citation type="submission" date="2018-08" db="EMBL/GenBank/DDBJ databases">
        <title>Genome sequence of Methylocystis hirsuta CSC1, a methanotroph able to accumulate PHAs.</title>
        <authorList>
            <person name="Bordel S."/>
            <person name="Rodriguez E."/>
            <person name="Gancedo J."/>
            <person name="Munoz R."/>
        </authorList>
    </citation>
    <scope>NUCLEOTIDE SEQUENCE [LARGE SCALE GENOMIC DNA]</scope>
    <source>
        <strain evidence="2 3">CSC1</strain>
    </source>
</reference>
<evidence type="ECO:0000256" key="1">
    <source>
        <dbReference type="SAM" id="MobiDB-lite"/>
    </source>
</evidence>
<name>A0A3M9XKC1_9HYPH</name>
<evidence type="ECO:0000313" key="3">
    <source>
        <dbReference type="Proteomes" id="UP000268623"/>
    </source>
</evidence>
<dbReference type="EMBL" id="QWDD01000003">
    <property type="protein sequence ID" value="RNJ48072.1"/>
    <property type="molecule type" value="Genomic_DNA"/>
</dbReference>
<protein>
    <submittedName>
        <fullName evidence="2">Plasmid mobilization relaxosome protein MobC</fullName>
    </submittedName>
</protein>
<gene>
    <name evidence="2" type="primary">mobC</name>
    <name evidence="2" type="ORF">D1O30_19740</name>
</gene>